<evidence type="ECO:0000259" key="3">
    <source>
        <dbReference type="Pfam" id="PF00122"/>
    </source>
</evidence>
<dbReference type="AlphaFoldDB" id="A0A9D1WAK3"/>
<dbReference type="InterPro" id="IPR036163">
    <property type="entry name" value="HMA_dom_sf"/>
</dbReference>
<dbReference type="EMBL" id="DXEZ01000316">
    <property type="protein sequence ID" value="HIX55576.1"/>
    <property type="molecule type" value="Genomic_DNA"/>
</dbReference>
<evidence type="ECO:0000313" key="5">
    <source>
        <dbReference type="EMBL" id="HIX55576.1"/>
    </source>
</evidence>
<keyword evidence="1" id="KW-0479">Metal-binding</keyword>
<dbReference type="PANTHER" id="PTHR46594:SF4">
    <property type="entry name" value="P-TYPE CATION-TRANSPORTING ATPASE"/>
    <property type="match status" value="1"/>
</dbReference>
<dbReference type="InterPro" id="IPR059000">
    <property type="entry name" value="ATPase_P-type_domA"/>
</dbReference>
<evidence type="ECO:0000313" key="6">
    <source>
        <dbReference type="Proteomes" id="UP000824156"/>
    </source>
</evidence>
<feature type="non-terminal residue" evidence="5">
    <location>
        <position position="395"/>
    </location>
</feature>
<dbReference type="Gene3D" id="3.30.70.100">
    <property type="match status" value="1"/>
</dbReference>
<evidence type="ECO:0000256" key="2">
    <source>
        <dbReference type="SAM" id="Phobius"/>
    </source>
</evidence>
<feature type="domain" description="P-type ATPase A" evidence="3">
    <location>
        <begin position="323"/>
        <end position="391"/>
    </location>
</feature>
<dbReference type="Pfam" id="PF12156">
    <property type="entry name" value="ATPase-cat_bd"/>
    <property type="match status" value="1"/>
</dbReference>
<evidence type="ECO:0000259" key="4">
    <source>
        <dbReference type="Pfam" id="PF12156"/>
    </source>
</evidence>
<dbReference type="InterPro" id="IPR008250">
    <property type="entry name" value="ATPase_P-typ_transduc_dom_A_sf"/>
</dbReference>
<gene>
    <name evidence="5" type="ORF">H9853_11175</name>
</gene>
<feature type="transmembrane region" description="Helical" evidence="2">
    <location>
        <begin position="210"/>
        <end position="230"/>
    </location>
</feature>
<dbReference type="PANTHER" id="PTHR46594">
    <property type="entry name" value="P-TYPE CATION-TRANSPORTING ATPASE"/>
    <property type="match status" value="1"/>
</dbReference>
<comment type="caution">
    <text evidence="5">The sequence shown here is derived from an EMBL/GenBank/DDBJ whole genome shotgun (WGS) entry which is preliminary data.</text>
</comment>
<dbReference type="Proteomes" id="UP000824156">
    <property type="component" value="Unassembled WGS sequence"/>
</dbReference>
<dbReference type="Pfam" id="PF00122">
    <property type="entry name" value="E1-E2_ATPase"/>
    <property type="match status" value="1"/>
</dbReference>
<dbReference type="SUPFAM" id="SSF81653">
    <property type="entry name" value="Calcium ATPase, transduction domain A"/>
    <property type="match status" value="1"/>
</dbReference>
<dbReference type="SUPFAM" id="SSF55008">
    <property type="entry name" value="HMA, heavy metal-associated domain"/>
    <property type="match status" value="1"/>
</dbReference>
<feature type="domain" description="Putative metal-binding" evidence="4">
    <location>
        <begin position="14"/>
        <end position="87"/>
    </location>
</feature>
<evidence type="ECO:0000256" key="1">
    <source>
        <dbReference type="ARBA" id="ARBA00022723"/>
    </source>
</evidence>
<keyword evidence="2" id="KW-1133">Transmembrane helix</keyword>
<sequence length="395" mass="44939">MGIVVTHEKVKLLCFHCGDEVFDRSFQHQGHDFCCFGCQSVYQILHENDMGQYYTFNKHPGKAQSKNKTNYAYLDEAEIADKLVDFKDDKSTHITFLIPVIHCSSCVYLLENLFRFNDAIVFSQSDFFKKQLHVRFDHNKLSLKGVVELLEGLGYEPKITLQDVVRESEGKVQNQSNLVRKITVAGFCFGNAMMLSFPEYFGMGAFETKYAAFFGYFNLLLTFPVMLYSARDYYISSYYSLKSRQLNLDVPLALGIFVLFFRTAYDVISNTGGGFADTLCSLVFFLLLGKFVQEKTYHHISFERDYRSYFPVAITKLIGKIEKPTQLADLVVGDRLFIRNNEIVPADSVLIKGDASLDYSFVTGESEPVSRESGEKIYAGARQIGSGIELEIIKP</sequence>
<reference evidence="5" key="1">
    <citation type="journal article" date="2021" name="PeerJ">
        <title>Extensive microbial diversity within the chicken gut microbiome revealed by metagenomics and culture.</title>
        <authorList>
            <person name="Gilroy R."/>
            <person name="Ravi A."/>
            <person name="Getino M."/>
            <person name="Pursley I."/>
            <person name="Horton D.L."/>
            <person name="Alikhan N.F."/>
            <person name="Baker D."/>
            <person name="Gharbi K."/>
            <person name="Hall N."/>
            <person name="Watson M."/>
            <person name="Adriaenssens E.M."/>
            <person name="Foster-Nyarko E."/>
            <person name="Jarju S."/>
            <person name="Secka A."/>
            <person name="Antonio M."/>
            <person name="Oren A."/>
            <person name="Chaudhuri R.R."/>
            <person name="La Ragione R."/>
            <person name="Hildebrand F."/>
            <person name="Pallen M.J."/>
        </authorList>
    </citation>
    <scope>NUCLEOTIDE SEQUENCE</scope>
    <source>
        <strain evidence="5">1719</strain>
    </source>
</reference>
<dbReference type="Gene3D" id="2.70.150.10">
    <property type="entry name" value="Calcium-transporting ATPase, cytoplasmic transduction domain A"/>
    <property type="match status" value="1"/>
</dbReference>
<accession>A0A9D1WAK3</accession>
<proteinExistence type="predicted"/>
<keyword evidence="2" id="KW-0472">Membrane</keyword>
<dbReference type="GO" id="GO:0046872">
    <property type="term" value="F:metal ion binding"/>
    <property type="evidence" value="ECO:0007669"/>
    <property type="project" value="UniProtKB-KW"/>
</dbReference>
<organism evidence="5 6">
    <name type="scientific">Candidatus Sphingobacterium stercoripullorum</name>
    <dbReference type="NCBI Taxonomy" id="2838759"/>
    <lineage>
        <taxon>Bacteria</taxon>
        <taxon>Pseudomonadati</taxon>
        <taxon>Bacteroidota</taxon>
        <taxon>Sphingobacteriia</taxon>
        <taxon>Sphingobacteriales</taxon>
        <taxon>Sphingobacteriaceae</taxon>
        <taxon>Sphingobacterium</taxon>
    </lineage>
</organism>
<reference evidence="5" key="2">
    <citation type="submission" date="2021-04" db="EMBL/GenBank/DDBJ databases">
        <authorList>
            <person name="Gilroy R."/>
        </authorList>
    </citation>
    <scope>NUCLEOTIDE SEQUENCE</scope>
    <source>
        <strain evidence="5">1719</strain>
    </source>
</reference>
<keyword evidence="2" id="KW-0812">Transmembrane</keyword>
<feature type="transmembrane region" description="Helical" evidence="2">
    <location>
        <begin position="178"/>
        <end position="198"/>
    </location>
</feature>
<dbReference type="InterPro" id="IPR021993">
    <property type="entry name" value="ATPase-cat-bd"/>
</dbReference>
<name>A0A9D1WAK3_9SPHI</name>
<feature type="transmembrane region" description="Helical" evidence="2">
    <location>
        <begin position="274"/>
        <end position="292"/>
    </location>
</feature>
<protein>
    <submittedName>
        <fullName evidence="5">Heavy metal translocating P-type ATPase metal-binding domain-containing protein</fullName>
    </submittedName>
</protein>